<dbReference type="EMBL" id="CAJOBJ010001050">
    <property type="protein sequence ID" value="CAF3858934.1"/>
    <property type="molecule type" value="Genomic_DNA"/>
</dbReference>
<dbReference type="EMBL" id="CAJOBI010000700">
    <property type="protein sequence ID" value="CAF3840207.1"/>
    <property type="molecule type" value="Genomic_DNA"/>
</dbReference>
<dbReference type="Proteomes" id="UP000663834">
    <property type="component" value="Unassembled WGS sequence"/>
</dbReference>
<dbReference type="Proteomes" id="UP000663855">
    <property type="component" value="Unassembled WGS sequence"/>
</dbReference>
<dbReference type="Proteomes" id="UP000681720">
    <property type="component" value="Unassembled WGS sequence"/>
</dbReference>
<evidence type="ECO:0000313" key="4">
    <source>
        <dbReference type="EMBL" id="CAF2145911.1"/>
    </source>
</evidence>
<evidence type="ECO:0000313" key="11">
    <source>
        <dbReference type="Proteomes" id="UP000663856"/>
    </source>
</evidence>
<evidence type="ECO:0008006" key="13">
    <source>
        <dbReference type="Google" id="ProtNLM"/>
    </source>
</evidence>
<dbReference type="EMBL" id="CAJNRE010017165">
    <property type="protein sequence ID" value="CAF2151805.1"/>
    <property type="molecule type" value="Genomic_DNA"/>
</dbReference>
<evidence type="ECO:0000313" key="7">
    <source>
        <dbReference type="EMBL" id="CAF3840207.1"/>
    </source>
</evidence>
<evidence type="ECO:0000313" key="9">
    <source>
        <dbReference type="EMBL" id="CAF4047726.1"/>
    </source>
</evidence>
<evidence type="ECO:0000313" key="12">
    <source>
        <dbReference type="Proteomes" id="UP000663866"/>
    </source>
</evidence>
<dbReference type="EMBL" id="CAJNRG010013139">
    <property type="protein sequence ID" value="CAF2145911.1"/>
    <property type="molecule type" value="Genomic_DNA"/>
</dbReference>
<evidence type="ECO:0000313" key="8">
    <source>
        <dbReference type="EMBL" id="CAF3858934.1"/>
    </source>
</evidence>
<proteinExistence type="predicted"/>
<dbReference type="EMBL" id="CAJNRF010010886">
    <property type="protein sequence ID" value="CAF2125536.1"/>
    <property type="molecule type" value="Genomic_DNA"/>
</dbReference>
<evidence type="ECO:0000313" key="10">
    <source>
        <dbReference type="EMBL" id="CAF4086321.1"/>
    </source>
</evidence>
<protein>
    <recommendedName>
        <fullName evidence="13">DUF4139 domain-containing protein</fullName>
    </recommendedName>
</protein>
<evidence type="ECO:0000313" key="2">
    <source>
        <dbReference type="EMBL" id="CAF1542285.1"/>
    </source>
</evidence>
<name>A0A816VWZ5_9BILA</name>
<dbReference type="EMBL" id="CAJOBG010003141">
    <property type="protein sequence ID" value="CAF4047726.1"/>
    <property type="molecule type" value="Genomic_DNA"/>
</dbReference>
<dbReference type="Proteomes" id="UP000663842">
    <property type="component" value="Unassembled WGS sequence"/>
</dbReference>
<keyword evidence="12" id="KW-1185">Reference proteome</keyword>
<evidence type="ECO:0000313" key="3">
    <source>
        <dbReference type="EMBL" id="CAF2125536.1"/>
    </source>
</evidence>
<dbReference type="EMBL" id="CAJOBH010000936">
    <property type="protein sequence ID" value="CAF3826193.1"/>
    <property type="molecule type" value="Genomic_DNA"/>
</dbReference>
<dbReference type="Proteomes" id="UP000681967">
    <property type="component" value="Unassembled WGS sequence"/>
</dbReference>
<dbReference type="OrthoDB" id="10001881at2759"/>
<dbReference type="Proteomes" id="UP000676336">
    <property type="component" value="Unassembled WGS sequence"/>
</dbReference>
<reference evidence="3" key="1">
    <citation type="submission" date="2021-02" db="EMBL/GenBank/DDBJ databases">
        <authorList>
            <person name="Nowell W R."/>
        </authorList>
    </citation>
    <scope>NUCLEOTIDE SEQUENCE</scope>
</reference>
<organism evidence="3 11">
    <name type="scientific">Rotaria magnacalcarata</name>
    <dbReference type="NCBI Taxonomy" id="392030"/>
    <lineage>
        <taxon>Eukaryota</taxon>
        <taxon>Metazoa</taxon>
        <taxon>Spiralia</taxon>
        <taxon>Gnathifera</taxon>
        <taxon>Rotifera</taxon>
        <taxon>Eurotatoria</taxon>
        <taxon>Bdelloidea</taxon>
        <taxon>Philodinida</taxon>
        <taxon>Philodinidae</taxon>
        <taxon>Rotaria</taxon>
    </lineage>
</organism>
<dbReference type="Proteomes" id="UP000663856">
    <property type="component" value="Unassembled WGS sequence"/>
</dbReference>
<dbReference type="EMBL" id="CAJNOV010014217">
    <property type="protein sequence ID" value="CAF1542285.1"/>
    <property type="molecule type" value="Genomic_DNA"/>
</dbReference>
<dbReference type="Proteomes" id="UP000663824">
    <property type="component" value="Unassembled WGS sequence"/>
</dbReference>
<dbReference type="AlphaFoldDB" id="A0A816VWZ5"/>
<dbReference type="EMBL" id="CAJNOW010000029">
    <property type="protein sequence ID" value="CAF1212770.1"/>
    <property type="molecule type" value="Genomic_DNA"/>
</dbReference>
<evidence type="ECO:0000313" key="5">
    <source>
        <dbReference type="EMBL" id="CAF2151805.1"/>
    </source>
</evidence>
<dbReference type="EMBL" id="CAJOBF010003342">
    <property type="protein sequence ID" value="CAF4086321.1"/>
    <property type="molecule type" value="Genomic_DNA"/>
</dbReference>
<gene>
    <name evidence="6" type="ORF">BYL167_LOCUS4419</name>
    <name evidence="2" type="ORF">CJN711_LOCUS29800</name>
    <name evidence="8" type="ORF">GIL414_LOCUS4382</name>
    <name evidence="1" type="ORF">KQP761_LOCUS418</name>
    <name evidence="5" type="ORF">MBJ925_LOCUS31370</name>
    <name evidence="9" type="ORF">OVN521_LOCUS17794</name>
    <name evidence="7" type="ORF">SMN809_LOCUS3394</name>
    <name evidence="10" type="ORF">UXM345_LOCUS21392</name>
    <name evidence="3" type="ORF">WKI299_LOCUS25233</name>
    <name evidence="4" type="ORF">XDN619_LOCUS27693</name>
</gene>
<dbReference type="PANTHER" id="PTHR38075">
    <property type="entry name" value="DUF4139 DOMAIN-CONTAINING PROTEIN"/>
    <property type="match status" value="1"/>
</dbReference>
<accession>A0A816VWZ5</accession>
<comment type="caution">
    <text evidence="3">The sequence shown here is derived from an EMBL/GenBank/DDBJ whole genome shotgun (WGS) entry which is preliminary data.</text>
</comment>
<dbReference type="Proteomes" id="UP000663866">
    <property type="component" value="Unassembled WGS sequence"/>
</dbReference>
<sequence length="441" mass="50842">MSTDSNSGKEKEKIFPSFTELRIYPSFTEIREKFNAPQNFKMYFPREVYDQIVNGSLNVEGIEVNSQNSVTKANNLENQTVFIRHSREEPIECLVIRPNDLLLKDVKTGRYIRGQHHELEYVNIPEEEGQEVTFALKKAGEATLSYLIHGITWSPRYNLKVESDGHHFEAWADMTNNTKRDYKIKHTELFGGDVNLQQSGNSSNRYADRCCCIQECCLCSAPPGATPTIQSDGELAGLYWYSIDQPFVLIQQSTFSLPFVKPTIKLEKYAGLQNYFQERTQKGKFQRKYRIESDKFLPKGTVTIREDGRVVGQAHLSDISQGEKQDLDCGNDPDVSFIRDVKVLSQKRDSATYLIRLTIKNSKTRPIKYEYKEIISSAKFTVKPKNDDQELNNEIQLISEGFQILDQELQSTNEQTFQYEVLLEYRNNQEVCPTSYQNDCN</sequence>
<dbReference type="Proteomes" id="UP000663887">
    <property type="component" value="Unassembled WGS sequence"/>
</dbReference>
<evidence type="ECO:0000313" key="6">
    <source>
        <dbReference type="EMBL" id="CAF3826193.1"/>
    </source>
</evidence>
<evidence type="ECO:0000313" key="1">
    <source>
        <dbReference type="EMBL" id="CAF1212770.1"/>
    </source>
</evidence>
<dbReference type="PANTHER" id="PTHR38075:SF1">
    <property type="entry name" value="DUF4139 DOMAIN-CONTAINING PROTEIN"/>
    <property type="match status" value="1"/>
</dbReference>